<evidence type="ECO:0000313" key="1">
    <source>
        <dbReference type="EMBL" id="SIT39103.1"/>
    </source>
</evidence>
<proteinExistence type="predicted"/>
<keyword evidence="2" id="KW-1185">Reference proteome</keyword>
<name>A0A1N7RWF6_9BURK</name>
<comment type="caution">
    <text evidence="1">The sequence shown here is derived from an EMBL/GenBank/DDBJ whole genome shotgun (WGS) entry which is preliminary data.</text>
</comment>
<dbReference type="EMBL" id="CYGY02000021">
    <property type="protein sequence ID" value="SIT39103.1"/>
    <property type="molecule type" value="Genomic_DNA"/>
</dbReference>
<evidence type="ECO:0000313" key="2">
    <source>
        <dbReference type="Proteomes" id="UP000195569"/>
    </source>
</evidence>
<dbReference type="AlphaFoldDB" id="A0A1N7RWF6"/>
<sequence length="59" mass="6614">MRSSVSALAPVANLELAKEAGHELHPMETNHAIWHIRQDARVIGAHDPARDERQLPRDV</sequence>
<gene>
    <name evidence="1" type="ORF">BN2476_210042</name>
</gene>
<reference evidence="1" key="1">
    <citation type="submission" date="2016-12" db="EMBL/GenBank/DDBJ databases">
        <authorList>
            <person name="Moulin L."/>
        </authorList>
    </citation>
    <scope>NUCLEOTIDE SEQUENCE [LARGE SCALE GENOMIC DNA]</scope>
    <source>
        <strain evidence="1">STM 7183</strain>
    </source>
</reference>
<dbReference type="Proteomes" id="UP000195569">
    <property type="component" value="Unassembled WGS sequence"/>
</dbReference>
<accession>A0A1N7RWF6</accession>
<protein>
    <submittedName>
        <fullName evidence="1">Uncharacterized protein</fullName>
    </submittedName>
</protein>
<organism evidence="1 2">
    <name type="scientific">Paraburkholderia piptadeniae</name>
    <dbReference type="NCBI Taxonomy" id="1701573"/>
    <lineage>
        <taxon>Bacteria</taxon>
        <taxon>Pseudomonadati</taxon>
        <taxon>Pseudomonadota</taxon>
        <taxon>Betaproteobacteria</taxon>
        <taxon>Burkholderiales</taxon>
        <taxon>Burkholderiaceae</taxon>
        <taxon>Paraburkholderia</taxon>
    </lineage>
</organism>